<name>A0A931JBN9_9BURK</name>
<dbReference type="Proteomes" id="UP000613266">
    <property type="component" value="Unassembled WGS sequence"/>
</dbReference>
<dbReference type="AlphaFoldDB" id="A0A931JBN9"/>
<comment type="caution">
    <text evidence="1">The sequence shown here is derived from an EMBL/GenBank/DDBJ whole genome shotgun (WGS) entry which is preliminary data.</text>
</comment>
<organism evidence="1 2">
    <name type="scientific">Inhella proteolytica</name>
    <dbReference type="NCBI Taxonomy" id="2795029"/>
    <lineage>
        <taxon>Bacteria</taxon>
        <taxon>Pseudomonadati</taxon>
        <taxon>Pseudomonadota</taxon>
        <taxon>Betaproteobacteria</taxon>
        <taxon>Burkholderiales</taxon>
        <taxon>Sphaerotilaceae</taxon>
        <taxon>Inhella</taxon>
    </lineage>
</organism>
<gene>
    <name evidence="1" type="ORF">I7X39_22350</name>
</gene>
<protein>
    <submittedName>
        <fullName evidence="1">Uncharacterized protein</fullName>
    </submittedName>
</protein>
<accession>A0A931JBN9</accession>
<keyword evidence="2" id="KW-1185">Reference proteome</keyword>
<reference evidence="1" key="1">
    <citation type="submission" date="2020-12" db="EMBL/GenBank/DDBJ databases">
        <title>The genome sequence of Inhella sp. 1Y17.</title>
        <authorList>
            <person name="Liu Y."/>
        </authorList>
    </citation>
    <scope>NUCLEOTIDE SEQUENCE</scope>
    <source>
        <strain evidence="1">1Y17</strain>
    </source>
</reference>
<dbReference type="SUPFAM" id="SSF53850">
    <property type="entry name" value="Periplasmic binding protein-like II"/>
    <property type="match status" value="1"/>
</dbReference>
<evidence type="ECO:0000313" key="2">
    <source>
        <dbReference type="Proteomes" id="UP000613266"/>
    </source>
</evidence>
<evidence type="ECO:0000313" key="1">
    <source>
        <dbReference type="EMBL" id="MBH9579645.1"/>
    </source>
</evidence>
<dbReference type="RefSeq" id="WP_198113593.1">
    <property type="nucleotide sequence ID" value="NZ_JAEDAK010000028.1"/>
</dbReference>
<proteinExistence type="predicted"/>
<dbReference type="Gene3D" id="3.40.190.10">
    <property type="entry name" value="Periplasmic binding protein-like II"/>
    <property type="match status" value="2"/>
</dbReference>
<sequence length="297" mass="33420">MASALPLTRRHSLALAAGAALPAWGQDAALPPVLRCYPAGPIYDYRWRLLNLALARGVEGPPPGLELVDGGVYSQARALRELELGQLDVLAFGTNAEREQRLRPVRIDLLRGLVGMRLLLIRRQNQARLARMDPGAMRRELRLGLNTDWADLPILRANGFQVVTAKGYDNLFAMLAAGRFDAFPRGLNEAGMELERFGARFPDLVIEPTKALYFSFPIYFWVHPRRVELAERIEAGLQAALADGSFKALFDSHHEREIRSMAQHPREVVLLRSDALPPGYVEPDTSWWWPRRLPTSR</sequence>
<dbReference type="EMBL" id="JAEDAK010000028">
    <property type="protein sequence ID" value="MBH9579645.1"/>
    <property type="molecule type" value="Genomic_DNA"/>
</dbReference>